<protein>
    <submittedName>
        <fullName evidence="1">Uncharacterized protein</fullName>
    </submittedName>
</protein>
<dbReference type="AlphaFoldDB" id="A0A2G9YJX3"/>
<sequence>MGNLLKQDQDRLRLFKRYGYDIPRAREFILTKAKVSEGTEMCPINTMKDMYEIIKENDKVVTF</sequence>
<evidence type="ECO:0000313" key="2">
    <source>
        <dbReference type="Proteomes" id="UP000231292"/>
    </source>
</evidence>
<gene>
    <name evidence="1" type="ORF">COX41_02330</name>
</gene>
<dbReference type="EMBL" id="PCRK01000050">
    <property type="protein sequence ID" value="PIP19540.1"/>
    <property type="molecule type" value="Genomic_DNA"/>
</dbReference>
<organism evidence="1 2">
    <name type="scientific">Candidatus Sherwoodlollariibacterium unditelluris</name>
    <dbReference type="NCBI Taxonomy" id="1974757"/>
    <lineage>
        <taxon>Bacteria</taxon>
        <taxon>Pseudomonadati</taxon>
        <taxon>Candidatus Omnitrophota</taxon>
        <taxon>Candidatus Sherwoodlollariibacterium</taxon>
    </lineage>
</organism>
<dbReference type="Proteomes" id="UP000231292">
    <property type="component" value="Unassembled WGS sequence"/>
</dbReference>
<name>A0A2G9YJX3_9BACT</name>
<comment type="caution">
    <text evidence="1">The sequence shown here is derived from an EMBL/GenBank/DDBJ whole genome shotgun (WGS) entry which is preliminary data.</text>
</comment>
<evidence type="ECO:0000313" key="1">
    <source>
        <dbReference type="EMBL" id="PIP19540.1"/>
    </source>
</evidence>
<accession>A0A2G9YJX3</accession>
<reference evidence="1 2" key="1">
    <citation type="submission" date="2017-09" db="EMBL/GenBank/DDBJ databases">
        <title>Depth-based differentiation of microbial function through sediment-hosted aquifers and enrichment of novel symbionts in the deep terrestrial subsurface.</title>
        <authorList>
            <person name="Probst A.J."/>
            <person name="Ladd B."/>
            <person name="Jarett J.K."/>
            <person name="Geller-Mcgrath D.E."/>
            <person name="Sieber C.M."/>
            <person name="Emerson J.B."/>
            <person name="Anantharaman K."/>
            <person name="Thomas B.C."/>
            <person name="Malmstrom R."/>
            <person name="Stieglmeier M."/>
            <person name="Klingl A."/>
            <person name="Woyke T."/>
            <person name="Ryan C.M."/>
            <person name="Banfield J.F."/>
        </authorList>
    </citation>
    <scope>NUCLEOTIDE SEQUENCE [LARGE SCALE GENOMIC DNA]</scope>
    <source>
        <strain evidence="1">CG23_combo_of_CG06-09_8_20_14_all_41_10</strain>
    </source>
</reference>
<proteinExistence type="predicted"/>